<dbReference type="InParanoid" id="E9GL63"/>
<dbReference type="AlphaFoldDB" id="E9GL63"/>
<dbReference type="Gene3D" id="3.30.1370.210">
    <property type="match status" value="1"/>
</dbReference>
<dbReference type="GO" id="GO:0008270">
    <property type="term" value="F:zinc ion binding"/>
    <property type="evidence" value="ECO:0007669"/>
    <property type="project" value="UniProtKB-KW"/>
</dbReference>
<organism evidence="4 5">
    <name type="scientific">Daphnia pulex</name>
    <name type="common">Water flea</name>
    <dbReference type="NCBI Taxonomy" id="6669"/>
    <lineage>
        <taxon>Eukaryota</taxon>
        <taxon>Metazoa</taxon>
        <taxon>Ecdysozoa</taxon>
        <taxon>Arthropoda</taxon>
        <taxon>Crustacea</taxon>
        <taxon>Branchiopoda</taxon>
        <taxon>Diplostraca</taxon>
        <taxon>Cladocera</taxon>
        <taxon>Anomopoda</taxon>
        <taxon>Daphniidae</taxon>
        <taxon>Daphnia</taxon>
    </lineage>
</organism>
<evidence type="ECO:0000256" key="2">
    <source>
        <dbReference type="PROSITE-ProRule" id="PRU00723"/>
    </source>
</evidence>
<keyword evidence="2" id="KW-0479">Metal-binding</keyword>
<evidence type="ECO:0000256" key="1">
    <source>
        <dbReference type="ARBA" id="ARBA00038226"/>
    </source>
</evidence>
<proteinExistence type="inferred from homology"/>
<dbReference type="OMA" id="KCLRNSC"/>
<reference evidence="4 5" key="1">
    <citation type="journal article" date="2011" name="Science">
        <title>The ecoresponsive genome of Daphnia pulex.</title>
        <authorList>
            <person name="Colbourne J.K."/>
            <person name="Pfrender M.E."/>
            <person name="Gilbert D."/>
            <person name="Thomas W.K."/>
            <person name="Tucker A."/>
            <person name="Oakley T.H."/>
            <person name="Tokishita S."/>
            <person name="Aerts A."/>
            <person name="Arnold G.J."/>
            <person name="Basu M.K."/>
            <person name="Bauer D.J."/>
            <person name="Caceres C.E."/>
            <person name="Carmel L."/>
            <person name="Casola C."/>
            <person name="Choi J.H."/>
            <person name="Detter J.C."/>
            <person name="Dong Q."/>
            <person name="Dusheyko S."/>
            <person name="Eads B.D."/>
            <person name="Frohlich T."/>
            <person name="Geiler-Samerotte K.A."/>
            <person name="Gerlach D."/>
            <person name="Hatcher P."/>
            <person name="Jogdeo S."/>
            <person name="Krijgsveld J."/>
            <person name="Kriventseva E.V."/>
            <person name="Kultz D."/>
            <person name="Laforsch C."/>
            <person name="Lindquist E."/>
            <person name="Lopez J."/>
            <person name="Manak J.R."/>
            <person name="Muller J."/>
            <person name="Pangilinan J."/>
            <person name="Patwardhan R.P."/>
            <person name="Pitluck S."/>
            <person name="Pritham E.J."/>
            <person name="Rechtsteiner A."/>
            <person name="Rho M."/>
            <person name="Rogozin I.B."/>
            <person name="Sakarya O."/>
            <person name="Salamov A."/>
            <person name="Schaack S."/>
            <person name="Shapiro H."/>
            <person name="Shiga Y."/>
            <person name="Skalitzky C."/>
            <person name="Smith Z."/>
            <person name="Souvorov A."/>
            <person name="Sung W."/>
            <person name="Tang Z."/>
            <person name="Tsuchiya D."/>
            <person name="Tu H."/>
            <person name="Vos H."/>
            <person name="Wang M."/>
            <person name="Wolf Y.I."/>
            <person name="Yamagata H."/>
            <person name="Yamada T."/>
            <person name="Ye Y."/>
            <person name="Shaw J.R."/>
            <person name="Andrews J."/>
            <person name="Crease T.J."/>
            <person name="Tang H."/>
            <person name="Lucas S.M."/>
            <person name="Robertson H.M."/>
            <person name="Bork P."/>
            <person name="Koonin E.V."/>
            <person name="Zdobnov E.M."/>
            <person name="Grigoriev I.V."/>
            <person name="Lynch M."/>
            <person name="Boore J.L."/>
        </authorList>
    </citation>
    <scope>NUCLEOTIDE SEQUENCE [LARGE SCALE GENOMIC DNA]</scope>
</reference>
<sequence length="70" mass="7812">MVHGDWPTLIIDPSPLCLSPFRLDHVEITDMRVTVCRDAVSGKCLRNSCKFYHLPIVLPHPATLASSLAR</sequence>
<protein>
    <recommendedName>
        <fullName evidence="3">C3H1-type domain-containing protein</fullName>
    </recommendedName>
</protein>
<dbReference type="KEGG" id="dpx:DAPPUDRAFT_51878"/>
<evidence type="ECO:0000313" key="5">
    <source>
        <dbReference type="Proteomes" id="UP000000305"/>
    </source>
</evidence>
<accession>E9GL63</accession>
<keyword evidence="2" id="KW-0863">Zinc-finger</keyword>
<dbReference type="Pfam" id="PF22628">
    <property type="entry name" value="zf-CCCH_10"/>
    <property type="match status" value="1"/>
</dbReference>
<comment type="similarity">
    <text evidence="1">Belongs to the muscleblind family.</text>
</comment>
<dbReference type="PhylomeDB" id="E9GL63"/>
<dbReference type="Proteomes" id="UP000000305">
    <property type="component" value="Unassembled WGS sequence"/>
</dbReference>
<dbReference type="OrthoDB" id="6285980at2759"/>
<dbReference type="HOGENOM" id="CLU_2760378_0_0_1"/>
<dbReference type="STRING" id="6669.E9GL63"/>
<feature type="zinc finger region" description="C3H1-type" evidence="2">
    <location>
        <begin position="30"/>
        <end position="56"/>
    </location>
</feature>
<feature type="domain" description="C3H1-type" evidence="3">
    <location>
        <begin position="30"/>
        <end position="56"/>
    </location>
</feature>
<evidence type="ECO:0000259" key="3">
    <source>
        <dbReference type="PROSITE" id="PS50103"/>
    </source>
</evidence>
<dbReference type="InterPro" id="IPR000571">
    <property type="entry name" value="Znf_CCCH"/>
</dbReference>
<keyword evidence="2" id="KW-0862">Zinc</keyword>
<evidence type="ECO:0000313" key="4">
    <source>
        <dbReference type="EMBL" id="EFX79798.1"/>
    </source>
</evidence>
<gene>
    <name evidence="4" type="ORF">DAPPUDRAFT_51878</name>
</gene>
<dbReference type="InterPro" id="IPR054429">
    <property type="entry name" value="Znf-CCCH_Muscleblind-like"/>
</dbReference>
<dbReference type="eggNOG" id="ENOG502SDZ4">
    <property type="taxonomic scope" value="Eukaryota"/>
</dbReference>
<name>E9GL63_DAPPU</name>
<dbReference type="EMBL" id="GL732550">
    <property type="protein sequence ID" value="EFX79798.1"/>
    <property type="molecule type" value="Genomic_DNA"/>
</dbReference>
<dbReference type="PROSITE" id="PS50103">
    <property type="entry name" value="ZF_C3H1"/>
    <property type="match status" value="1"/>
</dbReference>
<keyword evidence="5" id="KW-1185">Reference proteome</keyword>